<feature type="region of interest" description="Disordered" evidence="1">
    <location>
        <begin position="159"/>
        <end position="190"/>
    </location>
</feature>
<name>A0A9J6E179_RHIMP</name>
<dbReference type="EMBL" id="JABSTU010000006">
    <property type="protein sequence ID" value="KAH8027986.1"/>
    <property type="molecule type" value="Genomic_DNA"/>
</dbReference>
<keyword evidence="3" id="KW-1185">Reference proteome</keyword>
<evidence type="ECO:0008006" key="4">
    <source>
        <dbReference type="Google" id="ProtNLM"/>
    </source>
</evidence>
<dbReference type="Proteomes" id="UP000821866">
    <property type="component" value="Chromosome 4"/>
</dbReference>
<comment type="caution">
    <text evidence="2">The sequence shown here is derived from an EMBL/GenBank/DDBJ whole genome shotgun (WGS) entry which is preliminary data.</text>
</comment>
<sequence length="190" mass="20576">MTDKLWQRKEQKQPSLETVTLKSSGQSLNTVVDSGAEVSVIRKAVVPQYDGTGLQIKLTGAFGQQVTAELAYVSLIATEGSPYVTSEVVQSAVLCAITDKLLDGTDALITPNDYAQLLEERVKRDIVSDECSAVEETEAIVELSDKACEEQRAMAGVITAESNSESSEPVKSKRQEFHDILRSPEGIKVA</sequence>
<reference evidence="2" key="1">
    <citation type="journal article" date="2020" name="Cell">
        <title>Large-Scale Comparative Analyses of Tick Genomes Elucidate Their Genetic Diversity and Vector Capacities.</title>
        <authorList>
            <consortium name="Tick Genome and Microbiome Consortium (TIGMIC)"/>
            <person name="Jia N."/>
            <person name="Wang J."/>
            <person name="Shi W."/>
            <person name="Du L."/>
            <person name="Sun Y."/>
            <person name="Zhan W."/>
            <person name="Jiang J.F."/>
            <person name="Wang Q."/>
            <person name="Zhang B."/>
            <person name="Ji P."/>
            <person name="Bell-Sakyi L."/>
            <person name="Cui X.M."/>
            <person name="Yuan T.T."/>
            <person name="Jiang B.G."/>
            <person name="Yang W.F."/>
            <person name="Lam T.T."/>
            <person name="Chang Q.C."/>
            <person name="Ding S.J."/>
            <person name="Wang X.J."/>
            <person name="Zhu J.G."/>
            <person name="Ruan X.D."/>
            <person name="Zhao L."/>
            <person name="Wei J.T."/>
            <person name="Ye R.Z."/>
            <person name="Que T.C."/>
            <person name="Du C.H."/>
            <person name="Zhou Y.H."/>
            <person name="Cheng J.X."/>
            <person name="Dai P.F."/>
            <person name="Guo W.B."/>
            <person name="Han X.H."/>
            <person name="Huang E.J."/>
            <person name="Li L.F."/>
            <person name="Wei W."/>
            <person name="Gao Y.C."/>
            <person name="Liu J.Z."/>
            <person name="Shao H.Z."/>
            <person name="Wang X."/>
            <person name="Wang C.C."/>
            <person name="Yang T.C."/>
            <person name="Huo Q.B."/>
            <person name="Li W."/>
            <person name="Chen H.Y."/>
            <person name="Chen S.E."/>
            <person name="Zhou L.G."/>
            <person name="Ni X.B."/>
            <person name="Tian J.H."/>
            <person name="Sheng Y."/>
            <person name="Liu T."/>
            <person name="Pan Y.S."/>
            <person name="Xia L.Y."/>
            <person name="Li J."/>
            <person name="Zhao F."/>
            <person name="Cao W.C."/>
        </authorList>
    </citation>
    <scope>NUCLEOTIDE SEQUENCE</scope>
    <source>
        <strain evidence="2">Rmic-2018</strain>
    </source>
</reference>
<dbReference type="SUPFAM" id="SSF50630">
    <property type="entry name" value="Acid proteases"/>
    <property type="match status" value="1"/>
</dbReference>
<dbReference type="AlphaFoldDB" id="A0A9J6E179"/>
<proteinExistence type="predicted"/>
<dbReference type="Gene3D" id="2.40.70.10">
    <property type="entry name" value="Acid Proteases"/>
    <property type="match status" value="1"/>
</dbReference>
<evidence type="ECO:0000256" key="1">
    <source>
        <dbReference type="SAM" id="MobiDB-lite"/>
    </source>
</evidence>
<feature type="compositionally biased region" description="Basic and acidic residues" evidence="1">
    <location>
        <begin position="168"/>
        <end position="182"/>
    </location>
</feature>
<reference evidence="2" key="2">
    <citation type="submission" date="2021-09" db="EMBL/GenBank/DDBJ databases">
        <authorList>
            <person name="Jia N."/>
            <person name="Wang J."/>
            <person name="Shi W."/>
            <person name="Du L."/>
            <person name="Sun Y."/>
            <person name="Zhan W."/>
            <person name="Jiang J."/>
            <person name="Wang Q."/>
            <person name="Zhang B."/>
            <person name="Ji P."/>
            <person name="Sakyi L.B."/>
            <person name="Cui X."/>
            <person name="Yuan T."/>
            <person name="Jiang B."/>
            <person name="Yang W."/>
            <person name="Lam T.T.-Y."/>
            <person name="Chang Q."/>
            <person name="Ding S."/>
            <person name="Wang X."/>
            <person name="Zhu J."/>
            <person name="Ruan X."/>
            <person name="Zhao L."/>
            <person name="Wei J."/>
            <person name="Que T."/>
            <person name="Du C."/>
            <person name="Cheng J."/>
            <person name="Dai P."/>
            <person name="Han X."/>
            <person name="Huang E."/>
            <person name="Gao Y."/>
            <person name="Liu J."/>
            <person name="Shao H."/>
            <person name="Ye R."/>
            <person name="Li L."/>
            <person name="Wei W."/>
            <person name="Wang X."/>
            <person name="Wang C."/>
            <person name="Huo Q."/>
            <person name="Li W."/>
            <person name="Guo W."/>
            <person name="Chen H."/>
            <person name="Chen S."/>
            <person name="Zhou L."/>
            <person name="Zhou L."/>
            <person name="Ni X."/>
            <person name="Tian J."/>
            <person name="Zhou Y."/>
            <person name="Sheng Y."/>
            <person name="Liu T."/>
            <person name="Pan Y."/>
            <person name="Xia L."/>
            <person name="Li J."/>
            <person name="Zhao F."/>
            <person name="Cao W."/>
        </authorList>
    </citation>
    <scope>NUCLEOTIDE SEQUENCE</scope>
    <source>
        <strain evidence="2">Rmic-2018</strain>
        <tissue evidence="2">Larvae</tissue>
    </source>
</reference>
<evidence type="ECO:0000313" key="2">
    <source>
        <dbReference type="EMBL" id="KAH8027986.1"/>
    </source>
</evidence>
<accession>A0A9J6E179</accession>
<organism evidence="2 3">
    <name type="scientific">Rhipicephalus microplus</name>
    <name type="common">Cattle tick</name>
    <name type="synonym">Boophilus microplus</name>
    <dbReference type="NCBI Taxonomy" id="6941"/>
    <lineage>
        <taxon>Eukaryota</taxon>
        <taxon>Metazoa</taxon>
        <taxon>Ecdysozoa</taxon>
        <taxon>Arthropoda</taxon>
        <taxon>Chelicerata</taxon>
        <taxon>Arachnida</taxon>
        <taxon>Acari</taxon>
        <taxon>Parasitiformes</taxon>
        <taxon>Ixodida</taxon>
        <taxon>Ixodoidea</taxon>
        <taxon>Ixodidae</taxon>
        <taxon>Rhipicephalinae</taxon>
        <taxon>Rhipicephalus</taxon>
        <taxon>Boophilus</taxon>
    </lineage>
</organism>
<dbReference type="InterPro" id="IPR021109">
    <property type="entry name" value="Peptidase_aspartic_dom_sf"/>
</dbReference>
<evidence type="ECO:0000313" key="3">
    <source>
        <dbReference type="Proteomes" id="UP000821866"/>
    </source>
</evidence>
<protein>
    <recommendedName>
        <fullName evidence="4">Peptidase A2 domain-containing protein</fullName>
    </recommendedName>
</protein>
<gene>
    <name evidence="2" type="ORF">HPB51_012256</name>
</gene>